<protein>
    <submittedName>
        <fullName evidence="3">Erythrocyte-binding protein</fullName>
    </submittedName>
</protein>
<keyword evidence="2" id="KW-1133">Transmembrane helix</keyword>
<evidence type="ECO:0000256" key="2">
    <source>
        <dbReference type="SAM" id="Phobius"/>
    </source>
</evidence>
<accession>A0A4Q5A2X2</accession>
<proteinExistence type="predicted"/>
<feature type="region of interest" description="Disordered" evidence="1">
    <location>
        <begin position="254"/>
        <end position="304"/>
    </location>
</feature>
<keyword evidence="2" id="KW-0472">Membrane</keyword>
<feature type="transmembrane region" description="Helical" evidence="2">
    <location>
        <begin position="46"/>
        <end position="71"/>
    </location>
</feature>
<reference evidence="3 4" key="1">
    <citation type="submission" date="2018-12" db="EMBL/GenBank/DDBJ databases">
        <title>Unveiling genomic diversity among members of the Bifidobacterium pseudolongum species, a widely distributed gut commensal of the animal kingdom.</title>
        <authorList>
            <person name="Lugli G.A."/>
            <person name="Duranti S."/>
            <person name="Albert K."/>
            <person name="Mancabelli L."/>
            <person name="Napoli S."/>
            <person name="Viappiani A."/>
            <person name="Anzalone R."/>
            <person name="Longhi G."/>
            <person name="Milani C."/>
            <person name="Turroni F."/>
            <person name="Alessandri G."/>
            <person name="Sela D.A."/>
            <person name="Van Sinderen D."/>
            <person name="Ventura M."/>
        </authorList>
    </citation>
    <scope>NUCLEOTIDE SEQUENCE [LARGE SCALE GENOMIC DNA]</scope>
    <source>
        <strain evidence="3 4">2093B</strain>
    </source>
</reference>
<sequence>MLDDRTILYASPEPGTQTELINPNEIAAMAKKPAPRKPDHDDDHPMYVRMVLGSLAVLAVFALIMVGIMVANQRREQQVALYRTQCEHAMSGLESKRTAYTQLREGDGAQAGTISDIQVDDTATIRALDEQLSATMPERITCDVASAAQYNDRLRLIDEHSEWFDAHTASLQSAVDGVTASKQSKDLADRRETFSATLREVQTTLDLTRGNVADNATWDDLSKLLASAQQAHDAGDMGRMEALESELSAAVERVNASRDQKIADDERKAAEQQRRAAEEKTKQEQQRAEQDKQKQDKQNQQKKD</sequence>
<feature type="compositionally biased region" description="Basic and acidic residues" evidence="1">
    <location>
        <begin position="255"/>
        <end position="304"/>
    </location>
</feature>
<dbReference type="EMBL" id="RYUH01000009">
    <property type="protein sequence ID" value="RYQ10954.1"/>
    <property type="molecule type" value="Genomic_DNA"/>
</dbReference>
<evidence type="ECO:0000313" key="3">
    <source>
        <dbReference type="EMBL" id="RYQ10954.1"/>
    </source>
</evidence>
<dbReference type="RefSeq" id="WP_129897125.1">
    <property type="nucleotide sequence ID" value="NZ_RYUH01000009.1"/>
</dbReference>
<organism evidence="3 4">
    <name type="scientific">Bifidobacterium pseudolongum subsp. globosum</name>
    <dbReference type="NCBI Taxonomy" id="1690"/>
    <lineage>
        <taxon>Bacteria</taxon>
        <taxon>Bacillati</taxon>
        <taxon>Actinomycetota</taxon>
        <taxon>Actinomycetes</taxon>
        <taxon>Bifidobacteriales</taxon>
        <taxon>Bifidobacteriaceae</taxon>
        <taxon>Bifidobacterium</taxon>
    </lineage>
</organism>
<gene>
    <name evidence="3" type="ORF">PG2093B_0556</name>
</gene>
<evidence type="ECO:0000256" key="1">
    <source>
        <dbReference type="SAM" id="MobiDB-lite"/>
    </source>
</evidence>
<comment type="caution">
    <text evidence="3">The sequence shown here is derived from an EMBL/GenBank/DDBJ whole genome shotgun (WGS) entry which is preliminary data.</text>
</comment>
<name>A0A4Q5A2X2_9BIFI</name>
<dbReference type="AlphaFoldDB" id="A0A4Q5A2X2"/>
<evidence type="ECO:0000313" key="4">
    <source>
        <dbReference type="Proteomes" id="UP000292568"/>
    </source>
</evidence>
<dbReference type="Proteomes" id="UP000292568">
    <property type="component" value="Unassembled WGS sequence"/>
</dbReference>
<keyword evidence="2" id="KW-0812">Transmembrane</keyword>